<dbReference type="CDD" id="cd00077">
    <property type="entry name" value="HDc"/>
    <property type="match status" value="1"/>
</dbReference>
<dbReference type="Proteomes" id="UP000464314">
    <property type="component" value="Chromosome"/>
</dbReference>
<dbReference type="PROSITE" id="PS51832">
    <property type="entry name" value="HD_GYP"/>
    <property type="match status" value="1"/>
</dbReference>
<dbReference type="NCBIfam" id="TIGR00277">
    <property type="entry name" value="HDIG"/>
    <property type="match status" value="1"/>
</dbReference>
<organism evidence="2 3">
    <name type="scientific">Anaerocolumna sedimenticola</name>
    <dbReference type="NCBI Taxonomy" id="2696063"/>
    <lineage>
        <taxon>Bacteria</taxon>
        <taxon>Bacillati</taxon>
        <taxon>Bacillota</taxon>
        <taxon>Clostridia</taxon>
        <taxon>Lachnospirales</taxon>
        <taxon>Lachnospiraceae</taxon>
        <taxon>Anaerocolumna</taxon>
    </lineage>
</organism>
<proteinExistence type="predicted"/>
<feature type="domain" description="HD-GYP" evidence="1">
    <location>
        <begin position="217"/>
        <end position="412"/>
    </location>
</feature>
<gene>
    <name evidence="2" type="ORF">Ana3638_04000</name>
</gene>
<dbReference type="RefSeq" id="WP_161836881.1">
    <property type="nucleotide sequence ID" value="NZ_CP048000.1"/>
</dbReference>
<dbReference type="EMBL" id="CP048000">
    <property type="protein sequence ID" value="QHQ60045.1"/>
    <property type="molecule type" value="Genomic_DNA"/>
</dbReference>
<dbReference type="InterPro" id="IPR037522">
    <property type="entry name" value="HD_GYP_dom"/>
</dbReference>
<dbReference type="Gene3D" id="1.10.3210.10">
    <property type="entry name" value="Hypothetical protein af1432"/>
    <property type="match status" value="1"/>
</dbReference>
<dbReference type="AlphaFoldDB" id="A0A6P1TK74"/>
<dbReference type="PANTHER" id="PTHR43155">
    <property type="entry name" value="CYCLIC DI-GMP PHOSPHODIESTERASE PA4108-RELATED"/>
    <property type="match status" value="1"/>
</dbReference>
<dbReference type="KEGG" id="anr:Ana3638_04000"/>
<dbReference type="InterPro" id="IPR018771">
    <property type="entry name" value="PocR_dom"/>
</dbReference>
<accession>A0A6P1TK74</accession>
<dbReference type="SUPFAM" id="SSF109604">
    <property type="entry name" value="HD-domain/PDEase-like"/>
    <property type="match status" value="1"/>
</dbReference>
<dbReference type="InterPro" id="IPR003607">
    <property type="entry name" value="HD/PDEase_dom"/>
</dbReference>
<dbReference type="SMART" id="SM00471">
    <property type="entry name" value="HDc"/>
    <property type="match status" value="1"/>
</dbReference>
<protein>
    <submittedName>
        <fullName evidence="2">HD domain-containing protein</fullName>
    </submittedName>
</protein>
<keyword evidence="3" id="KW-1185">Reference proteome</keyword>
<evidence type="ECO:0000313" key="2">
    <source>
        <dbReference type="EMBL" id="QHQ60045.1"/>
    </source>
</evidence>
<dbReference type="InterPro" id="IPR006675">
    <property type="entry name" value="HDIG_dom"/>
</dbReference>
<evidence type="ECO:0000259" key="1">
    <source>
        <dbReference type="PROSITE" id="PS51832"/>
    </source>
</evidence>
<dbReference type="Pfam" id="PF13487">
    <property type="entry name" value="HD_5"/>
    <property type="match status" value="1"/>
</dbReference>
<dbReference type="Pfam" id="PF10114">
    <property type="entry name" value="PocR"/>
    <property type="match status" value="1"/>
</dbReference>
<name>A0A6P1TK74_9FIRM</name>
<dbReference type="PANTHER" id="PTHR43155:SF2">
    <property type="entry name" value="CYCLIC DI-GMP PHOSPHODIESTERASE PA4108"/>
    <property type="match status" value="1"/>
</dbReference>
<reference evidence="2 3" key="1">
    <citation type="submission" date="2020-01" db="EMBL/GenBank/DDBJ databases">
        <title>Genome analysis of Anaerocolumna sp. CBA3638.</title>
        <authorList>
            <person name="Kim J."/>
            <person name="Roh S.W."/>
        </authorList>
    </citation>
    <scope>NUCLEOTIDE SEQUENCE [LARGE SCALE GENOMIC DNA]</scope>
    <source>
        <strain evidence="2 3">CBA3638</strain>
    </source>
</reference>
<sequence>MSYNIKELIGNNLLEELIHDFYKFTHVPISIVNINGEVIDSAGWMSACSNIGCNYQEFQNLCLKEYWKNNDTCLQSEREISCICGLNMFRIPVYIIDSVIANIFLCDIKEEKTYNNVSEATESSEYGKSGVLQLNSKDFNKLIDFIERNIHLISDFLSRQMKGHEIGHKLLDNYAEMKISYDKLVAVNNELKFNLWELQQRINKEESFRKLKITPVEKKNFMNTVTALGLLVEKRDTYTARHQRRVAYLACRIATKIKLERERFEGLYVAAMLHDIGKIGIPAEILAKPDKLTDAEFELIKTHVAIAYEILSKIGFPWPVADIVLQHHEKVDGTGYPNGLFGKDILLEAKIISVADVVEAITAHRPYKPALGITYALEEIKKYSGTYYDPEIVDICIQVCTDMNWDIIYQDKLHG</sequence>
<evidence type="ECO:0000313" key="3">
    <source>
        <dbReference type="Proteomes" id="UP000464314"/>
    </source>
</evidence>